<protein>
    <recommendedName>
        <fullName evidence="2">SCP domain-containing protein</fullName>
    </recommendedName>
</protein>
<keyword evidence="4" id="KW-1185">Reference proteome</keyword>
<dbReference type="InterPro" id="IPR034113">
    <property type="entry name" value="SCP_GAPR1-like"/>
</dbReference>
<feature type="region of interest" description="Disordered" evidence="1">
    <location>
        <begin position="33"/>
        <end position="117"/>
    </location>
</feature>
<comment type="caution">
    <text evidence="3">The sequence shown here is derived from an EMBL/GenBank/DDBJ whole genome shotgun (WGS) entry which is preliminary data.</text>
</comment>
<dbReference type="EMBL" id="JAZDUA010000518">
    <property type="protein sequence ID" value="KAK7791609.1"/>
    <property type="molecule type" value="Genomic_DNA"/>
</dbReference>
<proteinExistence type="predicted"/>
<evidence type="ECO:0000313" key="4">
    <source>
        <dbReference type="Proteomes" id="UP001378592"/>
    </source>
</evidence>
<dbReference type="SMART" id="SM00198">
    <property type="entry name" value="SCP"/>
    <property type="match status" value="2"/>
</dbReference>
<dbReference type="InterPro" id="IPR014044">
    <property type="entry name" value="CAP_dom"/>
</dbReference>
<reference evidence="3 4" key="1">
    <citation type="submission" date="2024-03" db="EMBL/GenBank/DDBJ databases">
        <title>The genome assembly and annotation of the cricket Gryllus longicercus Weissman &amp; Gray.</title>
        <authorList>
            <person name="Szrajer S."/>
            <person name="Gray D."/>
            <person name="Ylla G."/>
        </authorList>
    </citation>
    <scope>NUCLEOTIDE SEQUENCE [LARGE SCALE GENOMIC DNA]</scope>
    <source>
        <strain evidence="3">DAG 2021-001</strain>
        <tissue evidence="3">Whole body minus gut</tissue>
    </source>
</reference>
<dbReference type="GO" id="GO:0005576">
    <property type="term" value="C:extracellular region"/>
    <property type="evidence" value="ECO:0007669"/>
    <property type="project" value="UniProtKB-SubCell"/>
</dbReference>
<organism evidence="3 4">
    <name type="scientific">Gryllus longicercus</name>
    <dbReference type="NCBI Taxonomy" id="2509291"/>
    <lineage>
        <taxon>Eukaryota</taxon>
        <taxon>Metazoa</taxon>
        <taxon>Ecdysozoa</taxon>
        <taxon>Arthropoda</taxon>
        <taxon>Hexapoda</taxon>
        <taxon>Insecta</taxon>
        <taxon>Pterygota</taxon>
        <taxon>Neoptera</taxon>
        <taxon>Polyneoptera</taxon>
        <taxon>Orthoptera</taxon>
        <taxon>Ensifera</taxon>
        <taxon>Gryllidea</taxon>
        <taxon>Grylloidea</taxon>
        <taxon>Gryllidae</taxon>
        <taxon>Gryllinae</taxon>
        <taxon>Gryllus</taxon>
    </lineage>
</organism>
<feature type="compositionally biased region" description="Basic and acidic residues" evidence="1">
    <location>
        <begin position="38"/>
        <end position="48"/>
    </location>
</feature>
<dbReference type="FunFam" id="3.40.33.10:FF:000002">
    <property type="entry name" value="Golgi-associated plant pathogenesis-related protein 1"/>
    <property type="match status" value="2"/>
</dbReference>
<dbReference type="InterPro" id="IPR002413">
    <property type="entry name" value="V5_allergen-like"/>
</dbReference>
<dbReference type="PRINTS" id="PR00838">
    <property type="entry name" value="V5ALLERGEN"/>
</dbReference>
<dbReference type="InterPro" id="IPR001283">
    <property type="entry name" value="CRISP-related"/>
</dbReference>
<sequence length="450" mass="49852">MDLNRIPAPPMATTFHSGQSRVVMVRKTEQRTFASARNGEEPKFETVTRETVQTFSGSRSQKSTSEKRDVFKGLPQQLGAALEPQPAEDKKVTTSKGAEKPQGPSIPFFGKKSAKEEGSDGYSNFAEDCLAAHNVYRAKHDVPPLKLSKKMCQYSEEWAKRLATTGKLEHRPNNEFGENLFCVWSSDSNHKVTGREPVDNWYAEIKNHVFGKEPRDLKTGHFTQVVWKDSRTLGVGMARSRGGNTFVVANYDPPGNFIGNFATHVPPVGGFPKSAQPQSQAQAQAAARHAPVERAAAQTDAELQAEALRMHNELRTKHGVAPLTLDPELCSYAAEWAAVLARENRFAHRPESAYGENIYCHWSSDVEAASEIGAKDAIQAWYNEMKDFEFGSEPRSLKSGHFTQVIWKGSRKLGIGRARDGGRVLIVANYDPRGNFIGQFSANVPPPKRP</sequence>
<dbReference type="PROSITE" id="PS01009">
    <property type="entry name" value="CRISP_1"/>
    <property type="match status" value="2"/>
</dbReference>
<dbReference type="Proteomes" id="UP001378592">
    <property type="component" value="Unassembled WGS sequence"/>
</dbReference>
<dbReference type="Pfam" id="PF00188">
    <property type="entry name" value="CAP"/>
    <property type="match status" value="2"/>
</dbReference>
<dbReference type="Gene3D" id="3.40.33.10">
    <property type="entry name" value="CAP"/>
    <property type="match status" value="2"/>
</dbReference>
<dbReference type="CDD" id="cd05382">
    <property type="entry name" value="CAP_GAPR1-like"/>
    <property type="match status" value="2"/>
</dbReference>
<evidence type="ECO:0000313" key="3">
    <source>
        <dbReference type="EMBL" id="KAK7791609.1"/>
    </source>
</evidence>
<feature type="domain" description="SCP" evidence="2">
    <location>
        <begin position="124"/>
        <end position="259"/>
    </location>
</feature>
<dbReference type="PRINTS" id="PR00837">
    <property type="entry name" value="V5TPXLIKE"/>
</dbReference>
<dbReference type="PANTHER" id="PTHR10334">
    <property type="entry name" value="CYSTEINE-RICH SECRETORY PROTEIN-RELATED"/>
    <property type="match status" value="1"/>
</dbReference>
<evidence type="ECO:0000256" key="1">
    <source>
        <dbReference type="SAM" id="MobiDB-lite"/>
    </source>
</evidence>
<gene>
    <name evidence="3" type="ORF">R5R35_008140</name>
</gene>
<name>A0AAN9VAR1_9ORTH</name>
<feature type="compositionally biased region" description="Polar residues" evidence="1">
    <location>
        <begin position="49"/>
        <end position="63"/>
    </location>
</feature>
<dbReference type="InterPro" id="IPR018244">
    <property type="entry name" value="Allrgn_V5/Tpx1_CS"/>
</dbReference>
<feature type="domain" description="SCP" evidence="2">
    <location>
        <begin position="302"/>
        <end position="438"/>
    </location>
</feature>
<dbReference type="InterPro" id="IPR035940">
    <property type="entry name" value="CAP_sf"/>
</dbReference>
<dbReference type="SUPFAM" id="SSF55797">
    <property type="entry name" value="PR-1-like"/>
    <property type="match status" value="2"/>
</dbReference>
<accession>A0AAN9VAR1</accession>
<evidence type="ECO:0000259" key="2">
    <source>
        <dbReference type="SMART" id="SM00198"/>
    </source>
</evidence>
<dbReference type="AlphaFoldDB" id="A0AAN9VAR1"/>